<dbReference type="PANTHER" id="PTHR13050">
    <property type="entry name" value="USE1-LIKE PROTEIN"/>
    <property type="match status" value="1"/>
</dbReference>
<sequence length="509" mass="55472">MTLTRQRIDALNLLKQLEHEQELASIRSSSTALQDHLAWTKANTTVKHLRQLLQSLSLAGDEHEYADADADTDTRDLEHRLNLVQKRLASDSKRTSRPSRPIPHLDFLAPSVPLPPPLPSTSIVLPHLSSQDRRASIAISSASIAASPRQAPPAFRDPSPSNPPPQQQHRSPPLPTPASFSPPVPQGLTPPAPASAHRRRSSSIDDYSPDDYSLKKPRSYSGSSERYNGAQDEQPRSYSPYQPHVTEEHRSSYDESSFDTPPISLAPPRGHLSTASFDSPVVPLPRPTIRIQGEDPNEEDEDDESRFEALHHRYPTPPPGEDEDEIDEESGIGAPAPAPAPVKGKKGSAPPLKKPMTSTSPPSSISTASSTVRHRSIIPSMARKKTPAQELGLTSASSITGSSLGASTTSSDLLSHHHDLQSELVNELTSLSSRLKSSTQTFSDNLEKDKEVMETAKDHLEKNADKMSKERGRLTAVKKKTRGTTCWTIGVVAAVAAAWATMFFLIKLT</sequence>
<feature type="compositionally biased region" description="Acidic residues" evidence="11">
    <location>
        <begin position="295"/>
        <end position="305"/>
    </location>
</feature>
<keyword evidence="5" id="KW-0256">Endoplasmic reticulum</keyword>
<evidence type="ECO:0000256" key="1">
    <source>
        <dbReference type="ARBA" id="ARBA00004163"/>
    </source>
</evidence>
<organism evidence="13 14">
    <name type="scientific">Microbotryum saponariae</name>
    <dbReference type="NCBI Taxonomy" id="289078"/>
    <lineage>
        <taxon>Eukaryota</taxon>
        <taxon>Fungi</taxon>
        <taxon>Dikarya</taxon>
        <taxon>Basidiomycota</taxon>
        <taxon>Pucciniomycotina</taxon>
        <taxon>Microbotryomycetes</taxon>
        <taxon>Microbotryales</taxon>
        <taxon>Microbotryaceae</taxon>
        <taxon>Microbotryum</taxon>
    </lineage>
</organism>
<evidence type="ECO:0000256" key="7">
    <source>
        <dbReference type="ARBA" id="ARBA00022927"/>
    </source>
</evidence>
<evidence type="ECO:0000313" key="14">
    <source>
        <dbReference type="Proteomes" id="UP000249723"/>
    </source>
</evidence>
<dbReference type="CDD" id="cd15860">
    <property type="entry name" value="SNARE_USE1"/>
    <property type="match status" value="1"/>
</dbReference>
<keyword evidence="14" id="KW-1185">Reference proteome</keyword>
<feature type="compositionally biased region" description="Pro residues" evidence="11">
    <location>
        <begin position="160"/>
        <end position="193"/>
    </location>
</feature>
<dbReference type="AlphaFoldDB" id="A0A2X0L446"/>
<dbReference type="Proteomes" id="UP000249723">
    <property type="component" value="Unassembled WGS sequence"/>
</dbReference>
<evidence type="ECO:0000313" key="13">
    <source>
        <dbReference type="EMBL" id="SDA00209.1"/>
    </source>
</evidence>
<comment type="subcellular location">
    <subcellularLocation>
        <location evidence="1">Endoplasmic reticulum membrane</location>
        <topology evidence="1">Single-pass type IV membrane protein</topology>
    </subcellularLocation>
</comment>
<feature type="compositionally biased region" description="Basic residues" evidence="11">
    <location>
        <begin position="372"/>
        <end position="386"/>
    </location>
</feature>
<feature type="region of interest" description="Disordered" evidence="11">
    <location>
        <begin position="87"/>
        <end position="108"/>
    </location>
</feature>
<name>A0A2X0L446_9BASI</name>
<dbReference type="InterPro" id="IPR019150">
    <property type="entry name" value="Vesicle_transport_protein_Use1"/>
</dbReference>
<evidence type="ECO:0000256" key="8">
    <source>
        <dbReference type="ARBA" id="ARBA00022989"/>
    </source>
</evidence>
<evidence type="ECO:0000256" key="4">
    <source>
        <dbReference type="ARBA" id="ARBA00022692"/>
    </source>
</evidence>
<feature type="compositionally biased region" description="Low complexity" evidence="11">
    <location>
        <begin position="143"/>
        <end position="159"/>
    </location>
</feature>
<accession>A0A2X0L446</accession>
<evidence type="ECO:0000256" key="3">
    <source>
        <dbReference type="ARBA" id="ARBA00022448"/>
    </source>
</evidence>
<feature type="coiled-coil region" evidence="10">
    <location>
        <begin position="443"/>
        <end position="470"/>
    </location>
</feature>
<evidence type="ECO:0000256" key="12">
    <source>
        <dbReference type="SAM" id="Phobius"/>
    </source>
</evidence>
<dbReference type="GO" id="GO:0005789">
    <property type="term" value="C:endoplasmic reticulum membrane"/>
    <property type="evidence" value="ECO:0007669"/>
    <property type="project" value="UniProtKB-SubCell"/>
</dbReference>
<keyword evidence="7" id="KW-0653">Protein transport</keyword>
<comment type="similarity">
    <text evidence="2">Belongs to the USE1 family.</text>
</comment>
<keyword evidence="3" id="KW-0813">Transport</keyword>
<protein>
    <submittedName>
        <fullName evidence="13">BZ3500_MvSof-1268-A1-R1_Chr9g10505 protein</fullName>
    </submittedName>
</protein>
<dbReference type="Pfam" id="PF09753">
    <property type="entry name" value="Use1"/>
    <property type="match status" value="1"/>
</dbReference>
<keyword evidence="4 12" id="KW-0812">Transmembrane</keyword>
<dbReference type="OrthoDB" id="4506189at2759"/>
<evidence type="ECO:0000256" key="2">
    <source>
        <dbReference type="ARBA" id="ARBA00007891"/>
    </source>
</evidence>
<keyword evidence="9 12" id="KW-0472">Membrane</keyword>
<feature type="transmembrane region" description="Helical" evidence="12">
    <location>
        <begin position="487"/>
        <end position="506"/>
    </location>
</feature>
<evidence type="ECO:0000256" key="10">
    <source>
        <dbReference type="SAM" id="Coils"/>
    </source>
</evidence>
<keyword evidence="6" id="KW-0931">ER-Golgi transport</keyword>
<proteinExistence type="inferred from homology"/>
<dbReference type="GO" id="GO:0005484">
    <property type="term" value="F:SNAP receptor activity"/>
    <property type="evidence" value="ECO:0007669"/>
    <property type="project" value="TreeGrafter"/>
</dbReference>
<reference evidence="14" key="1">
    <citation type="submission" date="2016-10" db="EMBL/GenBank/DDBJ databases">
        <authorList>
            <person name="Jeantristanb JTB J.-T."/>
            <person name="Ricardo R."/>
        </authorList>
    </citation>
    <scope>NUCLEOTIDE SEQUENCE [LARGE SCALE GENOMIC DNA]</scope>
</reference>
<dbReference type="EMBL" id="FMWP01000107">
    <property type="protein sequence ID" value="SDA00209.1"/>
    <property type="molecule type" value="Genomic_DNA"/>
</dbReference>
<dbReference type="PANTHER" id="PTHR13050:SF7">
    <property type="entry name" value="VESICLE TRANSPORT PROTEIN USE1"/>
    <property type="match status" value="1"/>
</dbReference>
<dbReference type="GO" id="GO:0031201">
    <property type="term" value="C:SNARE complex"/>
    <property type="evidence" value="ECO:0007669"/>
    <property type="project" value="TreeGrafter"/>
</dbReference>
<feature type="compositionally biased region" description="Low complexity" evidence="11">
    <location>
        <begin position="347"/>
        <end position="371"/>
    </location>
</feature>
<evidence type="ECO:0000256" key="6">
    <source>
        <dbReference type="ARBA" id="ARBA00022892"/>
    </source>
</evidence>
<evidence type="ECO:0000256" key="9">
    <source>
        <dbReference type="ARBA" id="ARBA00023136"/>
    </source>
</evidence>
<gene>
    <name evidence="13" type="ORF">BZ3500_MVSOF-1268-A1-R1_CHR9G10505</name>
</gene>
<dbReference type="STRING" id="289078.A0A2X0L446"/>
<feature type="region of interest" description="Disordered" evidence="11">
    <location>
        <begin position="143"/>
        <end position="391"/>
    </location>
</feature>
<dbReference type="GO" id="GO:0015031">
    <property type="term" value="P:protein transport"/>
    <property type="evidence" value="ECO:0007669"/>
    <property type="project" value="UniProtKB-KW"/>
</dbReference>
<dbReference type="GO" id="GO:0006890">
    <property type="term" value="P:retrograde vesicle-mediated transport, Golgi to endoplasmic reticulum"/>
    <property type="evidence" value="ECO:0007669"/>
    <property type="project" value="TreeGrafter"/>
</dbReference>
<keyword evidence="10" id="KW-0175">Coiled coil</keyword>
<evidence type="ECO:0000256" key="5">
    <source>
        <dbReference type="ARBA" id="ARBA00022824"/>
    </source>
</evidence>
<keyword evidence="8 12" id="KW-1133">Transmembrane helix</keyword>
<evidence type="ECO:0000256" key="11">
    <source>
        <dbReference type="SAM" id="MobiDB-lite"/>
    </source>
</evidence>
<feature type="compositionally biased region" description="Acidic residues" evidence="11">
    <location>
        <begin position="320"/>
        <end position="330"/>
    </location>
</feature>